<dbReference type="InterPro" id="IPR002575">
    <property type="entry name" value="Aminoglycoside_PTrfase"/>
</dbReference>
<organism evidence="2 3">
    <name type="scientific">Vibrio bivalvicida</name>
    <dbReference type="NCBI Taxonomy" id="1276888"/>
    <lineage>
        <taxon>Bacteria</taxon>
        <taxon>Pseudomonadati</taxon>
        <taxon>Pseudomonadota</taxon>
        <taxon>Gammaproteobacteria</taxon>
        <taxon>Vibrionales</taxon>
        <taxon>Vibrionaceae</taxon>
        <taxon>Vibrio</taxon>
        <taxon>Vibrio oreintalis group</taxon>
    </lineage>
</organism>
<dbReference type="Gene3D" id="3.90.1200.10">
    <property type="match status" value="1"/>
</dbReference>
<evidence type="ECO:0000259" key="1">
    <source>
        <dbReference type="Pfam" id="PF01636"/>
    </source>
</evidence>
<dbReference type="AlphaFoldDB" id="A0A177Y5M0"/>
<dbReference type="GO" id="GO:0016740">
    <property type="term" value="F:transferase activity"/>
    <property type="evidence" value="ECO:0007669"/>
    <property type="project" value="UniProtKB-KW"/>
</dbReference>
<comment type="caution">
    <text evidence="2">The sequence shown here is derived from an EMBL/GenBank/DDBJ whole genome shotgun (WGS) entry which is preliminary data.</text>
</comment>
<accession>A0A177Y5M0</accession>
<keyword evidence="2" id="KW-0808">Transferase</keyword>
<reference evidence="2 3" key="1">
    <citation type="journal article" date="2016" name="Syst. Appl. Microbiol.">
        <title>Vibrio bivalvicida sp. nov., a novel larval pathogen for bivalve molluscs reared in a hatchery.</title>
        <authorList>
            <person name="Dubert J."/>
            <person name="Romalde J.L."/>
            <person name="Prado S."/>
            <person name="Barja J.L."/>
        </authorList>
    </citation>
    <scope>NUCLEOTIDE SEQUENCE [LARGE SCALE GENOMIC DNA]</scope>
    <source>
        <strain evidence="2 3">605</strain>
    </source>
</reference>
<dbReference type="Proteomes" id="UP000078406">
    <property type="component" value="Unassembled WGS sequence"/>
</dbReference>
<dbReference type="InterPro" id="IPR011009">
    <property type="entry name" value="Kinase-like_dom_sf"/>
</dbReference>
<sequence length="290" mass="32758">MREINSKIQAASHSGAVLEVIQESSSYLVRKKIYSSLDRNYEAIIKQRNFKSLVTPSYTISAIPVLEISKTDKELSVSMPFIEGLGGEQVAYKGSKTVAKNLKTALDFYLINSVSQSEDGVYPVEAVRQKILSIKENLSGKETTLPNAQVHIETLLNYCTNDLELPLGICHGDLTLSNLKVTEDNQLTLFDFLSCDINSPLQDAAKLIQDFDFGWSFRKEKASVRIKGEIFCEHAKPSFLATLERLFEYEMRIIEALTILRIAPYIQDHDDVTITWFNWAMTKTMQKITG</sequence>
<gene>
    <name evidence="2" type="ORF">APB76_01160</name>
</gene>
<proteinExistence type="predicted"/>
<feature type="domain" description="Aminoglycoside phosphotransferase" evidence="1">
    <location>
        <begin position="152"/>
        <end position="214"/>
    </location>
</feature>
<evidence type="ECO:0000313" key="3">
    <source>
        <dbReference type="Proteomes" id="UP000078406"/>
    </source>
</evidence>
<dbReference type="SUPFAM" id="SSF56112">
    <property type="entry name" value="Protein kinase-like (PK-like)"/>
    <property type="match status" value="1"/>
</dbReference>
<dbReference type="Pfam" id="PF01636">
    <property type="entry name" value="APH"/>
    <property type="match status" value="1"/>
</dbReference>
<protein>
    <submittedName>
        <fullName evidence="2">Phosphotransferase</fullName>
    </submittedName>
</protein>
<name>A0A177Y5M0_9VIBR</name>
<dbReference type="EMBL" id="LLEI02000010">
    <property type="protein sequence ID" value="OAJ96144.1"/>
    <property type="molecule type" value="Genomic_DNA"/>
</dbReference>
<dbReference type="RefSeq" id="WP_054962652.1">
    <property type="nucleotide sequence ID" value="NZ_LLEI02000010.1"/>
</dbReference>
<evidence type="ECO:0000313" key="2">
    <source>
        <dbReference type="EMBL" id="OAJ96144.1"/>
    </source>
</evidence>